<dbReference type="EMBL" id="JAATIP010000038">
    <property type="protein sequence ID" value="KAF4387570.1"/>
    <property type="molecule type" value="Genomic_DNA"/>
</dbReference>
<evidence type="ECO:0000313" key="1">
    <source>
        <dbReference type="EMBL" id="KAF4387570.1"/>
    </source>
</evidence>
<dbReference type="AlphaFoldDB" id="A0A7J6GYX5"/>
<dbReference type="InterPro" id="IPR021924">
    <property type="entry name" value="DUF3537"/>
</dbReference>
<sequence>MSIGLDYFCCRSEFLFHYTSFLADYYLESVMRARILSITFFINKSIEELEYEMDHLGRPIVVDAGNKNISQEDSRSLKKGANIQKNLPKQECPKIPKSGLTIIAFLTLSRFFNRYGLRQLLFLDCLDEDSIDIRGGGFFTHITMNHLE</sequence>
<reference evidence="1 2" key="1">
    <citation type="journal article" date="2020" name="bioRxiv">
        <title>Sequence and annotation of 42 cannabis genomes reveals extensive copy number variation in cannabinoid synthesis and pathogen resistance genes.</title>
        <authorList>
            <person name="Mckernan K.J."/>
            <person name="Helbert Y."/>
            <person name="Kane L.T."/>
            <person name="Ebling H."/>
            <person name="Zhang L."/>
            <person name="Liu B."/>
            <person name="Eaton Z."/>
            <person name="Mclaughlin S."/>
            <person name="Kingan S."/>
            <person name="Baybayan P."/>
            <person name="Concepcion G."/>
            <person name="Jordan M."/>
            <person name="Riva A."/>
            <person name="Barbazuk W."/>
            <person name="Harkins T."/>
        </authorList>
    </citation>
    <scope>NUCLEOTIDE SEQUENCE [LARGE SCALE GENOMIC DNA]</scope>
    <source>
        <strain evidence="2">cv. Jamaican Lion 4</strain>
        <tissue evidence="1">Leaf</tissue>
    </source>
</reference>
<gene>
    <name evidence="1" type="ORF">F8388_011718</name>
</gene>
<accession>A0A7J6GYX5</accession>
<dbReference type="Proteomes" id="UP000525078">
    <property type="component" value="Unassembled WGS sequence"/>
</dbReference>
<organism evidence="1 2">
    <name type="scientific">Cannabis sativa</name>
    <name type="common">Hemp</name>
    <name type="synonym">Marijuana</name>
    <dbReference type="NCBI Taxonomy" id="3483"/>
    <lineage>
        <taxon>Eukaryota</taxon>
        <taxon>Viridiplantae</taxon>
        <taxon>Streptophyta</taxon>
        <taxon>Embryophyta</taxon>
        <taxon>Tracheophyta</taxon>
        <taxon>Spermatophyta</taxon>
        <taxon>Magnoliopsida</taxon>
        <taxon>eudicotyledons</taxon>
        <taxon>Gunneridae</taxon>
        <taxon>Pentapetalae</taxon>
        <taxon>rosids</taxon>
        <taxon>fabids</taxon>
        <taxon>Rosales</taxon>
        <taxon>Cannabaceae</taxon>
        <taxon>Cannabis</taxon>
    </lineage>
</organism>
<proteinExistence type="predicted"/>
<protein>
    <submittedName>
        <fullName evidence="1">Uncharacterized protein</fullName>
    </submittedName>
</protein>
<dbReference type="Pfam" id="PF12056">
    <property type="entry name" value="DUF3537"/>
    <property type="match status" value="1"/>
</dbReference>
<name>A0A7J6GYX5_CANSA</name>
<comment type="caution">
    <text evidence="1">The sequence shown here is derived from an EMBL/GenBank/DDBJ whole genome shotgun (WGS) entry which is preliminary data.</text>
</comment>
<evidence type="ECO:0000313" key="2">
    <source>
        <dbReference type="Proteomes" id="UP000525078"/>
    </source>
</evidence>